<feature type="transmembrane region" description="Helical" evidence="1">
    <location>
        <begin position="338"/>
        <end position="356"/>
    </location>
</feature>
<feature type="transmembrane region" description="Helical" evidence="1">
    <location>
        <begin position="656"/>
        <end position="684"/>
    </location>
</feature>
<comment type="caution">
    <text evidence="2">The sequence shown here is derived from an EMBL/GenBank/DDBJ whole genome shotgun (WGS) entry which is preliminary data.</text>
</comment>
<gene>
    <name evidence="2" type="ORF">DZF91_13115</name>
</gene>
<protein>
    <submittedName>
        <fullName evidence="2">Permease</fullName>
    </submittedName>
</protein>
<evidence type="ECO:0000256" key="1">
    <source>
        <dbReference type="SAM" id="Phobius"/>
    </source>
</evidence>
<dbReference type="Proteomes" id="UP000261811">
    <property type="component" value="Unassembled WGS sequence"/>
</dbReference>
<evidence type="ECO:0000313" key="3">
    <source>
        <dbReference type="Proteomes" id="UP000261811"/>
    </source>
</evidence>
<feature type="transmembrane region" description="Helical" evidence="1">
    <location>
        <begin position="362"/>
        <end position="381"/>
    </location>
</feature>
<dbReference type="EMBL" id="QURH01000226">
    <property type="protein sequence ID" value="RFU41215.1"/>
    <property type="molecule type" value="Genomic_DNA"/>
</dbReference>
<keyword evidence="1" id="KW-0472">Membrane</keyword>
<feature type="transmembrane region" description="Helical" evidence="1">
    <location>
        <begin position="255"/>
        <end position="275"/>
    </location>
</feature>
<dbReference type="AlphaFoldDB" id="A0A372JMH3"/>
<feature type="transmembrane region" description="Helical" evidence="1">
    <location>
        <begin position="33"/>
        <end position="58"/>
    </location>
</feature>
<accession>A0A372JMH3</accession>
<keyword evidence="3" id="KW-1185">Reference proteome</keyword>
<keyword evidence="1" id="KW-0812">Transmembrane</keyword>
<evidence type="ECO:0000313" key="2">
    <source>
        <dbReference type="EMBL" id="RFU41215.1"/>
    </source>
</evidence>
<feature type="transmembrane region" description="Helical" evidence="1">
    <location>
        <begin position="202"/>
        <end position="222"/>
    </location>
</feature>
<reference evidence="2 3" key="1">
    <citation type="submission" date="2018-08" db="EMBL/GenBank/DDBJ databases">
        <title>Actinomadura jelena sp. nov., a novel Actinomycete isolated from soil in Chad.</title>
        <authorList>
            <person name="Shi L."/>
        </authorList>
    </citation>
    <scope>NUCLEOTIDE SEQUENCE [LARGE SCALE GENOMIC DNA]</scope>
    <source>
        <strain evidence="2 3">NEAU-G17</strain>
    </source>
</reference>
<proteinExistence type="predicted"/>
<dbReference type="OrthoDB" id="3258069at2"/>
<feature type="transmembrane region" description="Helical" evidence="1">
    <location>
        <begin position="295"/>
        <end position="317"/>
    </location>
</feature>
<dbReference type="RefSeq" id="WP_117357752.1">
    <property type="nucleotide sequence ID" value="NZ_QURH01000226.1"/>
</dbReference>
<keyword evidence="1" id="KW-1133">Transmembrane helix</keyword>
<organism evidence="2 3">
    <name type="scientific">Actinomadura logoneensis</name>
    <dbReference type="NCBI Taxonomy" id="2293572"/>
    <lineage>
        <taxon>Bacteria</taxon>
        <taxon>Bacillati</taxon>
        <taxon>Actinomycetota</taxon>
        <taxon>Actinomycetes</taxon>
        <taxon>Streptosporangiales</taxon>
        <taxon>Thermomonosporaceae</taxon>
        <taxon>Actinomadura</taxon>
    </lineage>
</organism>
<feature type="transmembrane region" description="Helical" evidence="1">
    <location>
        <begin position="609"/>
        <end position="636"/>
    </location>
</feature>
<feature type="transmembrane region" description="Helical" evidence="1">
    <location>
        <begin position="696"/>
        <end position="719"/>
    </location>
</feature>
<sequence length="731" mass="77043">MPTDHGRGRRLWIQLLRVGLAAGRGSRGGRLRFVALVLASMALVTTAHAAVVAASAYAGRDHRDQARGPILAKSNGKNAAFRWAESTDAVGGKQHWVIYLEPMSASAEPPPGLPRWPAPGEAFLSPGLLKAGNGAHIRQRYGRVVGEIAKDGLASPGERLVYTRPLTAPEGKNAKALWYTGSGFGHPWGIGEATDPSPLPQVILAIAALVGMPALALLVVAARCGSAARDRRNQLLMALGAGWPHRALVTTGESAAASALGTVLGTVAVLPMLATDVPLPITGYVLSAADLREKSALLAVSALLSFAVAVFLVVALNRAGSVAQSTSPRRFRERVPRLRLVLFGVAVATVVVSQYFGGRTGLFLFVAGTLGVWATLPSVGARASQWLGAKMAGLGNRRGNPGLLVGGRWTGAHPGVIVRVATAMIISLGLIGQLQVWNSRLGEPARDARATQARIGDQVLIVESRDITPGRWRDFTSALPPQANAITLNMSGGDKRSVTLISPCATFQRFQTPCPSKALPVPSSSKNPQIRELLSWYGGENMSVQDGNHPAGKRSGPETIAIITGDHVDALYRTGVERAAYTTLNTPSISRLGDDWALGAEDRASLGHWLLLFGIAGMTLLILAAIVSAAAEFLRFGPALAPLTALTDNPGIYGRIAFWHLTVPMAMSTVIAAVITVWHSLFFISVIQEGEVSWNAMGGSVVGGILFALATGVLGGWAARRTSREWRPTAD</sequence>
<name>A0A372JMH3_9ACTN</name>